<evidence type="ECO:0000313" key="4">
    <source>
        <dbReference type="Proteomes" id="UP000745577"/>
    </source>
</evidence>
<keyword evidence="2" id="KW-0812">Transmembrane</keyword>
<protein>
    <recommendedName>
        <fullName evidence="5">Mannosyl-glycoprotein endo-beta-N-acetylglucosamidase-like domain-containing protein</fullName>
    </recommendedName>
</protein>
<gene>
    <name evidence="3" type="ORF">KC675_05460</name>
</gene>
<evidence type="ECO:0000256" key="2">
    <source>
        <dbReference type="SAM" id="Phobius"/>
    </source>
</evidence>
<keyword evidence="2" id="KW-1133">Transmembrane helix</keyword>
<dbReference type="AlphaFoldDB" id="A0A955L1E5"/>
<evidence type="ECO:0008006" key="5">
    <source>
        <dbReference type="Google" id="ProtNLM"/>
    </source>
</evidence>
<accession>A0A955L1E5</accession>
<dbReference type="Proteomes" id="UP000745577">
    <property type="component" value="Unassembled WGS sequence"/>
</dbReference>
<reference evidence="3" key="1">
    <citation type="submission" date="2020-04" db="EMBL/GenBank/DDBJ databases">
        <authorList>
            <person name="Zhang T."/>
        </authorList>
    </citation>
    <scope>NUCLEOTIDE SEQUENCE</scope>
    <source>
        <strain evidence="3">HKST-UBA15</strain>
    </source>
</reference>
<name>A0A955L1E5_9BACT</name>
<dbReference type="EMBL" id="JAGQLL010000096">
    <property type="protein sequence ID" value="MCA9380596.1"/>
    <property type="molecule type" value="Genomic_DNA"/>
</dbReference>
<sequence length="213" mass="24682">MKIIKNTTLRFSIIGRYFVVFAILFSTISFALIPDKNTAIADNVHYYNYNFNSPVTKTYIPKPEREVYIEAQVNLNQYQEEQAKAEARRKELEEKVNRTLNYLRRVKSPVANEEIATIIVDLADQNNADYRVLLAIMTIESGSCRQSFSYNCFGYLNGRKYPSFEVAFKDLVPKVSRQYAAKYGWDFVALSRAYGQHNWELHSKNMLKVASSI</sequence>
<feature type="transmembrane region" description="Helical" evidence="2">
    <location>
        <begin position="12"/>
        <end position="33"/>
    </location>
</feature>
<keyword evidence="1" id="KW-0175">Coiled coil</keyword>
<reference evidence="3" key="2">
    <citation type="journal article" date="2021" name="Microbiome">
        <title>Successional dynamics and alternative stable states in a saline activated sludge microbial community over 9 years.</title>
        <authorList>
            <person name="Wang Y."/>
            <person name="Ye J."/>
            <person name="Ju F."/>
            <person name="Liu L."/>
            <person name="Boyd J.A."/>
            <person name="Deng Y."/>
            <person name="Parks D.H."/>
            <person name="Jiang X."/>
            <person name="Yin X."/>
            <person name="Woodcroft B.J."/>
            <person name="Tyson G.W."/>
            <person name="Hugenholtz P."/>
            <person name="Polz M.F."/>
            <person name="Zhang T."/>
        </authorList>
    </citation>
    <scope>NUCLEOTIDE SEQUENCE</scope>
    <source>
        <strain evidence="3">HKST-UBA15</strain>
    </source>
</reference>
<proteinExistence type="predicted"/>
<evidence type="ECO:0000313" key="3">
    <source>
        <dbReference type="EMBL" id="MCA9380596.1"/>
    </source>
</evidence>
<organism evidence="3 4">
    <name type="scientific">Candidatus Dojkabacteria bacterium</name>
    <dbReference type="NCBI Taxonomy" id="2099670"/>
    <lineage>
        <taxon>Bacteria</taxon>
        <taxon>Candidatus Dojkabacteria</taxon>
    </lineage>
</organism>
<evidence type="ECO:0000256" key="1">
    <source>
        <dbReference type="SAM" id="Coils"/>
    </source>
</evidence>
<feature type="coiled-coil region" evidence="1">
    <location>
        <begin position="68"/>
        <end position="102"/>
    </location>
</feature>
<comment type="caution">
    <text evidence="3">The sequence shown here is derived from an EMBL/GenBank/DDBJ whole genome shotgun (WGS) entry which is preliminary data.</text>
</comment>
<keyword evidence="2" id="KW-0472">Membrane</keyword>